<evidence type="ECO:0000259" key="1">
    <source>
        <dbReference type="Pfam" id="PF23993"/>
    </source>
</evidence>
<dbReference type="OrthoDB" id="241617at2157"/>
<evidence type="ECO:0000313" key="3">
    <source>
        <dbReference type="Proteomes" id="UP000011626"/>
    </source>
</evidence>
<dbReference type="Pfam" id="PF23993">
    <property type="entry name" value="DUF7311"/>
    <property type="match status" value="1"/>
</dbReference>
<evidence type="ECO:0000313" key="2">
    <source>
        <dbReference type="EMBL" id="ELZ20630.1"/>
    </source>
</evidence>
<dbReference type="Proteomes" id="UP000011626">
    <property type="component" value="Unassembled WGS sequence"/>
</dbReference>
<protein>
    <recommendedName>
        <fullName evidence="1">DUF7311 domain-containing protein</fullName>
    </recommendedName>
</protein>
<sequence length="162" mass="16703">MVRVAFTVVLLVAVAGVAVPAVEYAGVQRSDTAVRDAVERIVSEARALAAGNGALPPGAGPARRSVSLGLPTEGFASAGVERFGVGPPLSVGDADGGLGSGGRNETAATRFTWRVVDGTEHTVVVDGVRIRPIPTERLRIDGQTRLVLTLVAVDGRTVVRVR</sequence>
<feature type="domain" description="DUF7311" evidence="1">
    <location>
        <begin position="1"/>
        <end position="162"/>
    </location>
</feature>
<proteinExistence type="predicted"/>
<gene>
    <name evidence="2" type="ORF">C475_20243</name>
</gene>
<dbReference type="RefSeq" id="WP_006885712.1">
    <property type="nucleotide sequence ID" value="NZ_AOIU01000045.1"/>
</dbReference>
<keyword evidence="3" id="KW-1185">Reference proteome</keyword>
<reference evidence="2 3" key="1">
    <citation type="journal article" date="2014" name="PLoS Genet.">
        <title>Phylogenetically driven sequencing of extremely halophilic archaea reveals strategies for static and dynamic osmo-response.</title>
        <authorList>
            <person name="Becker E.A."/>
            <person name="Seitzer P.M."/>
            <person name="Tritt A."/>
            <person name="Larsen D."/>
            <person name="Krusor M."/>
            <person name="Yao A.I."/>
            <person name="Wu D."/>
            <person name="Madern D."/>
            <person name="Eisen J.A."/>
            <person name="Darling A.E."/>
            <person name="Facciotti M.T."/>
        </authorList>
    </citation>
    <scope>NUCLEOTIDE SEQUENCE [LARGE SCALE GENOMIC DNA]</scope>
    <source>
        <strain evidence="2 3">2-9-1</strain>
    </source>
</reference>
<dbReference type="EMBL" id="AOIU01000045">
    <property type="protein sequence ID" value="ELZ20630.1"/>
    <property type="molecule type" value="Genomic_DNA"/>
</dbReference>
<accession>M0CBM2</accession>
<organism evidence="2 3">
    <name type="scientific">Halosimplex carlsbadense 2-9-1</name>
    <dbReference type="NCBI Taxonomy" id="797114"/>
    <lineage>
        <taxon>Archaea</taxon>
        <taxon>Methanobacteriati</taxon>
        <taxon>Methanobacteriota</taxon>
        <taxon>Stenosarchaea group</taxon>
        <taxon>Halobacteria</taxon>
        <taxon>Halobacteriales</taxon>
        <taxon>Haloarculaceae</taxon>
        <taxon>Halosimplex</taxon>
    </lineage>
</organism>
<name>M0CBM2_9EURY</name>
<comment type="caution">
    <text evidence="2">The sequence shown here is derived from an EMBL/GenBank/DDBJ whole genome shotgun (WGS) entry which is preliminary data.</text>
</comment>
<dbReference type="InterPro" id="IPR055735">
    <property type="entry name" value="DUF7311"/>
</dbReference>
<dbReference type="STRING" id="797114.C475_20243"/>
<dbReference type="AlphaFoldDB" id="M0CBM2"/>